<evidence type="ECO:0000313" key="3">
    <source>
        <dbReference type="Proteomes" id="UP001595803"/>
    </source>
</evidence>
<keyword evidence="1" id="KW-1133">Transmembrane helix</keyword>
<feature type="transmembrane region" description="Helical" evidence="1">
    <location>
        <begin position="75"/>
        <end position="93"/>
    </location>
</feature>
<keyword evidence="1" id="KW-0812">Transmembrane</keyword>
<evidence type="ECO:0000256" key="1">
    <source>
        <dbReference type="SAM" id="Phobius"/>
    </source>
</evidence>
<sequence length="129" mass="14114">MWLLALEIYFWAVVGVSLICGVAGLLGWTWRSPPPASPLAQLSEAIFTTVVASAALAPLYYLQVIAFDALQLPGWVIRLEAVLTVFYILSVTLRCISTLDRPNPVYVVPLMIAWHGLQILKSAADFGLV</sequence>
<protein>
    <submittedName>
        <fullName evidence="2">Uncharacterized protein</fullName>
    </submittedName>
</protein>
<accession>A0ABV7Z405</accession>
<organism evidence="2 3">
    <name type="scientific">Deinococcus rufus</name>
    <dbReference type="NCBI Taxonomy" id="2136097"/>
    <lineage>
        <taxon>Bacteria</taxon>
        <taxon>Thermotogati</taxon>
        <taxon>Deinococcota</taxon>
        <taxon>Deinococci</taxon>
        <taxon>Deinococcales</taxon>
        <taxon>Deinococcaceae</taxon>
        <taxon>Deinococcus</taxon>
    </lineage>
</organism>
<keyword evidence="3" id="KW-1185">Reference proteome</keyword>
<dbReference type="EMBL" id="JBHRZG010000001">
    <property type="protein sequence ID" value="MFC3831412.1"/>
    <property type="molecule type" value="Genomic_DNA"/>
</dbReference>
<dbReference type="RefSeq" id="WP_322473119.1">
    <property type="nucleotide sequence ID" value="NZ_JBHRZG010000001.1"/>
</dbReference>
<evidence type="ECO:0000313" key="2">
    <source>
        <dbReference type="EMBL" id="MFC3831412.1"/>
    </source>
</evidence>
<proteinExistence type="predicted"/>
<dbReference type="Proteomes" id="UP001595803">
    <property type="component" value="Unassembled WGS sequence"/>
</dbReference>
<name>A0ABV7Z405_9DEIO</name>
<feature type="transmembrane region" description="Helical" evidence="1">
    <location>
        <begin position="6"/>
        <end position="30"/>
    </location>
</feature>
<comment type="caution">
    <text evidence="2">The sequence shown here is derived from an EMBL/GenBank/DDBJ whole genome shotgun (WGS) entry which is preliminary data.</text>
</comment>
<reference evidence="3" key="1">
    <citation type="journal article" date="2019" name="Int. J. Syst. Evol. Microbiol.">
        <title>The Global Catalogue of Microorganisms (GCM) 10K type strain sequencing project: providing services to taxonomists for standard genome sequencing and annotation.</title>
        <authorList>
            <consortium name="The Broad Institute Genomics Platform"/>
            <consortium name="The Broad Institute Genome Sequencing Center for Infectious Disease"/>
            <person name="Wu L."/>
            <person name="Ma J."/>
        </authorList>
    </citation>
    <scope>NUCLEOTIDE SEQUENCE [LARGE SCALE GENOMIC DNA]</scope>
    <source>
        <strain evidence="3">CCTCC AB 2017081</strain>
    </source>
</reference>
<feature type="transmembrane region" description="Helical" evidence="1">
    <location>
        <begin position="42"/>
        <end position="63"/>
    </location>
</feature>
<gene>
    <name evidence="2" type="ORF">ACFOSB_00870</name>
</gene>
<keyword evidence="1" id="KW-0472">Membrane</keyword>